<protein>
    <submittedName>
        <fullName evidence="2">Sporulation and spore germination protein</fullName>
    </submittedName>
</protein>
<proteinExistence type="predicted"/>
<dbReference type="Proteomes" id="UP000319825">
    <property type="component" value="Unassembled WGS sequence"/>
</dbReference>
<dbReference type="AlphaFoldDB" id="A0A562IGN5"/>
<comment type="caution">
    <text evidence="2">The sequence shown here is derived from an EMBL/GenBank/DDBJ whole genome shotgun (WGS) entry which is preliminary data.</text>
</comment>
<dbReference type="SMART" id="SM00909">
    <property type="entry name" value="Germane"/>
    <property type="match status" value="1"/>
</dbReference>
<dbReference type="Pfam" id="PF10646">
    <property type="entry name" value="Germane"/>
    <property type="match status" value="1"/>
</dbReference>
<accession>A0A562IGN5</accession>
<evidence type="ECO:0000313" key="3">
    <source>
        <dbReference type="Proteomes" id="UP000319825"/>
    </source>
</evidence>
<gene>
    <name evidence="2" type="ORF">JD77_04912</name>
</gene>
<feature type="domain" description="GerMN" evidence="1">
    <location>
        <begin position="97"/>
        <end position="186"/>
    </location>
</feature>
<reference evidence="2 3" key="1">
    <citation type="submission" date="2019-07" db="EMBL/GenBank/DDBJ databases">
        <title>R&amp;d 2014.</title>
        <authorList>
            <person name="Klenk H.-P."/>
        </authorList>
    </citation>
    <scope>NUCLEOTIDE SEQUENCE [LARGE SCALE GENOMIC DNA]</scope>
    <source>
        <strain evidence="2 3">DSM 43868</strain>
    </source>
</reference>
<sequence>MTRGSCGAGARRVVRAARGARRGVVPVALAALLTAVAACGVGTEAAPRVVEAPPGPFPSPTTVDLPPAAGRVTETLCFVRDDRLVPVARRVVAAPTADAQLRHLLAGPTAGERAAGLTSALAGVTGAGVTGVVAGEARVTVAGAGDDNARSDELIAFGQIVCTLTARDDVTAVSFLRGGRPLGVPRADGALSPRPLTADDYTALLAGR</sequence>
<organism evidence="2 3">
    <name type="scientific">Micromonospora olivasterospora</name>
    <dbReference type="NCBI Taxonomy" id="1880"/>
    <lineage>
        <taxon>Bacteria</taxon>
        <taxon>Bacillati</taxon>
        <taxon>Actinomycetota</taxon>
        <taxon>Actinomycetes</taxon>
        <taxon>Micromonosporales</taxon>
        <taxon>Micromonosporaceae</taxon>
        <taxon>Micromonospora</taxon>
    </lineage>
</organism>
<evidence type="ECO:0000313" key="2">
    <source>
        <dbReference type="EMBL" id="TWH69895.1"/>
    </source>
</evidence>
<evidence type="ECO:0000259" key="1">
    <source>
        <dbReference type="SMART" id="SM00909"/>
    </source>
</evidence>
<dbReference type="InterPro" id="IPR019606">
    <property type="entry name" value="GerMN"/>
</dbReference>
<keyword evidence="3" id="KW-1185">Reference proteome</keyword>
<dbReference type="EMBL" id="VLKE01000001">
    <property type="protein sequence ID" value="TWH69895.1"/>
    <property type="molecule type" value="Genomic_DNA"/>
</dbReference>
<name>A0A562IGN5_MICOL</name>